<dbReference type="InterPro" id="IPR032675">
    <property type="entry name" value="LRR_dom_sf"/>
</dbReference>
<proteinExistence type="predicted"/>
<protein>
    <submittedName>
        <fullName evidence="1">Uncharacterized protein</fullName>
    </submittedName>
</protein>
<evidence type="ECO:0000313" key="1">
    <source>
        <dbReference type="EMBL" id="MBN8124770.1"/>
    </source>
</evidence>
<reference evidence="1" key="1">
    <citation type="submission" date="2021-03" db="EMBL/GenBank/DDBJ databases">
        <title>Study of the foodborne Vibrio vulnificus isolates from China.</title>
        <authorList>
            <person name="Zheng Z."/>
            <person name="Ye L."/>
        </authorList>
    </citation>
    <scope>NUCLEOTIDE SEQUENCE</scope>
    <source>
        <strain evidence="1">Vv1582</strain>
    </source>
</reference>
<dbReference type="SUPFAM" id="SSF52047">
    <property type="entry name" value="RNI-like"/>
    <property type="match status" value="1"/>
</dbReference>
<feature type="non-terminal residue" evidence="1">
    <location>
        <position position="88"/>
    </location>
</feature>
<comment type="caution">
    <text evidence="1">The sequence shown here is derived from an EMBL/GenBank/DDBJ whole genome shotgun (WGS) entry which is preliminary data.</text>
</comment>
<sequence>SLKLPENSKCFGSSQQGAALALADLFRENKTITHLDVGGTSMKGVHLLALCPSLVSSLRLEELILDKAHIDCVESATCIAQMVEMSTS</sequence>
<name>A0AAW4HI28_VIBVL</name>
<gene>
    <name evidence="1" type="ORF">J0J18_24060</name>
</gene>
<evidence type="ECO:0000313" key="2">
    <source>
        <dbReference type="Proteomes" id="UP000664056"/>
    </source>
</evidence>
<dbReference type="EMBL" id="JAFKOQ010000192">
    <property type="protein sequence ID" value="MBN8124770.1"/>
    <property type="molecule type" value="Genomic_DNA"/>
</dbReference>
<dbReference type="AlphaFoldDB" id="A0AAW4HI28"/>
<dbReference type="Gene3D" id="3.80.10.10">
    <property type="entry name" value="Ribonuclease Inhibitor"/>
    <property type="match status" value="1"/>
</dbReference>
<dbReference type="RefSeq" id="WP_206623304.1">
    <property type="nucleotide sequence ID" value="NZ_JAFKOQ010000192.1"/>
</dbReference>
<accession>A0AAW4HI28</accession>
<organism evidence="1 2">
    <name type="scientific">Vibrio vulnificus</name>
    <dbReference type="NCBI Taxonomy" id="672"/>
    <lineage>
        <taxon>Bacteria</taxon>
        <taxon>Pseudomonadati</taxon>
        <taxon>Pseudomonadota</taxon>
        <taxon>Gammaproteobacteria</taxon>
        <taxon>Vibrionales</taxon>
        <taxon>Vibrionaceae</taxon>
        <taxon>Vibrio</taxon>
    </lineage>
</organism>
<feature type="non-terminal residue" evidence="1">
    <location>
        <position position="1"/>
    </location>
</feature>
<dbReference type="Proteomes" id="UP000664056">
    <property type="component" value="Unassembled WGS sequence"/>
</dbReference>